<organism evidence="1 2">
    <name type="scientific">Cronartium quercuum f. sp. fusiforme G11</name>
    <dbReference type="NCBI Taxonomy" id="708437"/>
    <lineage>
        <taxon>Eukaryota</taxon>
        <taxon>Fungi</taxon>
        <taxon>Dikarya</taxon>
        <taxon>Basidiomycota</taxon>
        <taxon>Pucciniomycotina</taxon>
        <taxon>Pucciniomycetes</taxon>
        <taxon>Pucciniales</taxon>
        <taxon>Coleosporiaceae</taxon>
        <taxon>Cronartium</taxon>
    </lineage>
</organism>
<sequence>MLVPRAPDMSDPLSNRYRFLGLAQTTEFRYLSAVNSFLKFHVRELLLPVVSLVDMLMCAYVSDALRFVSIQTEKCLLGPNSTANYLSSISAAFGHSYPDVRLGTNSPRAKNKVLRGFLIQFSKPVKCKDPLTLSDLIHILECSSGSYDQLLFSAASFHFFHRLGELVILDIVLRYLLPDCETDPYFWDSTILLAPSAVKGACAISALDAFCIVTRVSSVRPPVPHHARSLSYPLMPLHRPVSLLATSKTVGTGPFFLRPSDLPYLSAHVQQRGEFGVASFTTPSPLFIVTLSLYVGHFRRVVKGQPTVLCDSLDVRATR</sequence>
<dbReference type="AlphaFoldDB" id="A0A9P6NK64"/>
<name>A0A9P6NK64_9BASI</name>
<proteinExistence type="predicted"/>
<dbReference type="EMBL" id="MU167247">
    <property type="protein sequence ID" value="KAG0147493.1"/>
    <property type="molecule type" value="Genomic_DNA"/>
</dbReference>
<reference evidence="1" key="1">
    <citation type="submission" date="2013-11" db="EMBL/GenBank/DDBJ databases">
        <title>Genome sequence of the fusiform rust pathogen reveals effectors for host alternation and coevolution with pine.</title>
        <authorList>
            <consortium name="DOE Joint Genome Institute"/>
            <person name="Smith K."/>
            <person name="Pendleton A."/>
            <person name="Kubisiak T."/>
            <person name="Anderson C."/>
            <person name="Salamov A."/>
            <person name="Aerts A."/>
            <person name="Riley R."/>
            <person name="Clum A."/>
            <person name="Lindquist E."/>
            <person name="Ence D."/>
            <person name="Campbell M."/>
            <person name="Kronenberg Z."/>
            <person name="Feau N."/>
            <person name="Dhillon B."/>
            <person name="Hamelin R."/>
            <person name="Burleigh J."/>
            <person name="Smith J."/>
            <person name="Yandell M."/>
            <person name="Nelson C."/>
            <person name="Grigoriev I."/>
            <person name="Davis J."/>
        </authorList>
    </citation>
    <scope>NUCLEOTIDE SEQUENCE</scope>
    <source>
        <strain evidence="1">G11</strain>
    </source>
</reference>
<dbReference type="Proteomes" id="UP000886653">
    <property type="component" value="Unassembled WGS sequence"/>
</dbReference>
<gene>
    <name evidence="1" type="ORF">CROQUDRAFT_91396</name>
</gene>
<protein>
    <submittedName>
        <fullName evidence="1">Uncharacterized protein</fullName>
    </submittedName>
</protein>
<dbReference type="OrthoDB" id="5598396at2759"/>
<evidence type="ECO:0000313" key="2">
    <source>
        <dbReference type="Proteomes" id="UP000886653"/>
    </source>
</evidence>
<evidence type="ECO:0000313" key="1">
    <source>
        <dbReference type="EMBL" id="KAG0147493.1"/>
    </source>
</evidence>
<keyword evidence="2" id="KW-1185">Reference proteome</keyword>
<comment type="caution">
    <text evidence="1">The sequence shown here is derived from an EMBL/GenBank/DDBJ whole genome shotgun (WGS) entry which is preliminary data.</text>
</comment>
<accession>A0A9P6NK64</accession>